<reference evidence="2" key="1">
    <citation type="journal article" date="2021" name="PeerJ">
        <title>Extensive microbial diversity within the chicken gut microbiome revealed by metagenomics and culture.</title>
        <authorList>
            <person name="Gilroy R."/>
            <person name="Ravi A."/>
            <person name="Getino M."/>
            <person name="Pursley I."/>
            <person name="Horton D.L."/>
            <person name="Alikhan N.F."/>
            <person name="Baker D."/>
            <person name="Gharbi K."/>
            <person name="Hall N."/>
            <person name="Watson M."/>
            <person name="Adriaenssens E.M."/>
            <person name="Foster-Nyarko E."/>
            <person name="Jarju S."/>
            <person name="Secka A."/>
            <person name="Antonio M."/>
            <person name="Oren A."/>
            <person name="Chaudhuri R.R."/>
            <person name="La Ragione R."/>
            <person name="Hildebrand F."/>
            <person name="Pallen M.J."/>
        </authorList>
    </citation>
    <scope>NUCLEOTIDE SEQUENCE</scope>
    <source>
        <strain evidence="2">ChiSxjej1B13-11774</strain>
    </source>
</reference>
<feature type="transmembrane region" description="Helical" evidence="1">
    <location>
        <begin position="377"/>
        <end position="397"/>
    </location>
</feature>
<dbReference type="EMBL" id="DXBP01000001">
    <property type="protein sequence ID" value="HIZ40935.1"/>
    <property type="molecule type" value="Genomic_DNA"/>
</dbReference>
<keyword evidence="1" id="KW-0472">Membrane</keyword>
<feature type="transmembrane region" description="Helical" evidence="1">
    <location>
        <begin position="519"/>
        <end position="538"/>
    </location>
</feature>
<feature type="transmembrane region" description="Helical" evidence="1">
    <location>
        <begin position="409"/>
        <end position="428"/>
    </location>
</feature>
<gene>
    <name evidence="2" type="ORF">H9811_00065</name>
</gene>
<feature type="transmembrane region" description="Helical" evidence="1">
    <location>
        <begin position="731"/>
        <end position="752"/>
    </location>
</feature>
<reference evidence="2" key="2">
    <citation type="submission" date="2021-04" db="EMBL/GenBank/DDBJ databases">
        <authorList>
            <person name="Gilroy R."/>
        </authorList>
    </citation>
    <scope>NUCLEOTIDE SEQUENCE</scope>
    <source>
        <strain evidence="2">ChiSxjej1B13-11774</strain>
    </source>
</reference>
<feature type="transmembrane region" description="Helical" evidence="1">
    <location>
        <begin position="310"/>
        <end position="328"/>
    </location>
</feature>
<evidence type="ECO:0008006" key="4">
    <source>
        <dbReference type="Google" id="ProtNLM"/>
    </source>
</evidence>
<feature type="transmembrane region" description="Helical" evidence="1">
    <location>
        <begin position="285"/>
        <end position="304"/>
    </location>
</feature>
<dbReference type="Proteomes" id="UP000824048">
    <property type="component" value="Unassembled WGS sequence"/>
</dbReference>
<organism evidence="2 3">
    <name type="scientific">Candidatus Gemmiger excrementigallinarum</name>
    <dbReference type="NCBI Taxonomy" id="2838609"/>
    <lineage>
        <taxon>Bacteria</taxon>
        <taxon>Bacillati</taxon>
        <taxon>Bacillota</taxon>
        <taxon>Clostridia</taxon>
        <taxon>Eubacteriales</taxon>
        <taxon>Gemmiger</taxon>
    </lineage>
</organism>
<feature type="transmembrane region" description="Helical" evidence="1">
    <location>
        <begin position="166"/>
        <end position="186"/>
    </location>
</feature>
<feature type="transmembrane region" description="Helical" evidence="1">
    <location>
        <begin position="586"/>
        <end position="606"/>
    </location>
</feature>
<protein>
    <recommendedName>
        <fullName evidence="4">Membrane protein 6-pyruvoyl-tetrahydropterin synthase-related domain-containing protein</fullName>
    </recommendedName>
</protein>
<evidence type="ECO:0000256" key="1">
    <source>
        <dbReference type="SAM" id="Phobius"/>
    </source>
</evidence>
<feature type="transmembrane region" description="Helical" evidence="1">
    <location>
        <begin position="478"/>
        <end position="498"/>
    </location>
</feature>
<name>A0A9D2EP10_9FIRM</name>
<proteinExistence type="predicted"/>
<keyword evidence="1" id="KW-1133">Transmembrane helix</keyword>
<comment type="caution">
    <text evidence="2">The sequence shown here is derived from an EMBL/GenBank/DDBJ whole genome shotgun (WGS) entry which is preliminary data.</text>
</comment>
<sequence>MNTTARTRAFLKIHPLFGAVFLVELLFVAALLAGSFRPLAEVSIPLESMTQSEDSTSVSQPVTLSSGGYRITVCYQAAFPEEPERTDGTAVATLDFSSAGNPAAVQSDAITLTDTFSTVTARLWVSTASTVSDLTLRVTETLAEGQTFALQSVTLTEQPVWRVTSLVGWLLLFAVADALLSLLLLGRTPRAPRCGWGVVLLLAGGIVLASLPYCADFLYTGHDLRFHCYRIWAAAQALADGQFPVRMFTDGFHGYGAATPLYYCDLFLYIPALLYNAFLPLQTCYQIYVLLVNTATMLLAYYSFARIGEHRLYGAVAAFAYTLCAYRLTNMMIRASVGEYTAMTFLPLVALGAWAIARHKRPAARDWLPLGLGMAGIVQSHLLTTELAAIFLALFWICNLQVMVRPPRLLAALKAVLTAVGLTAWFLLPCMQTLNGQKIMISDVHPAPLQSTGTYLIQLLGFFGVSSGSSGAGTAGDMPLTLGLAGCLALGLALWCCLRRDCWQKTPDTQRRWLGLRGSLALCLLAMWMSTTSFPWDWLANKLPQKIVDILLKPQFSWRYLAVAVVLAGVISVLALRLTEELAPRLARGVAVALVAATLLYVGTFYRDYAYSKDTITLISTETVTDFPYETMGYDYLPAGADLATFDRVQATTRDEDVTAVWLGQGNVECQNDTDSTAEVELPLLAYQHYTARDAATGELLPLTENEQHCLRVTLPAGYRGTVQVRYMPPFAWRIAELVTLATTLGLAGWAVQGYRCRRRERIQEETVQEDFIHV</sequence>
<accession>A0A9D2EP10</accession>
<dbReference type="AlphaFoldDB" id="A0A9D2EP10"/>
<feature type="transmembrane region" description="Helical" evidence="1">
    <location>
        <begin position="260"/>
        <end position="278"/>
    </location>
</feature>
<feature type="transmembrane region" description="Helical" evidence="1">
    <location>
        <begin position="558"/>
        <end position="579"/>
    </location>
</feature>
<evidence type="ECO:0000313" key="3">
    <source>
        <dbReference type="Proteomes" id="UP000824048"/>
    </source>
</evidence>
<keyword evidence="1" id="KW-0812">Transmembrane</keyword>
<evidence type="ECO:0000313" key="2">
    <source>
        <dbReference type="EMBL" id="HIZ40935.1"/>
    </source>
</evidence>
<feature type="transmembrane region" description="Helical" evidence="1">
    <location>
        <begin position="198"/>
        <end position="219"/>
    </location>
</feature>
<feature type="transmembrane region" description="Helical" evidence="1">
    <location>
        <begin position="16"/>
        <end position="36"/>
    </location>
</feature>
<feature type="transmembrane region" description="Helical" evidence="1">
    <location>
        <begin position="340"/>
        <end position="357"/>
    </location>
</feature>